<name>A0ABN1QEZ7_9ACTN</name>
<evidence type="ECO:0000313" key="2">
    <source>
        <dbReference type="EMBL" id="GAA0941731.1"/>
    </source>
</evidence>
<dbReference type="Proteomes" id="UP001500418">
    <property type="component" value="Unassembled WGS sequence"/>
</dbReference>
<sequence length="215" mass="23166">MEFHLPLTKTTWLLRAGAPVAVLALALTACGPFGEKDDTSENARHTSRSGVTDGHRSGAQKVGMRSDGEPPLRPGQTGTRAFKEDTGVEPTYRIAAQKVDIGTAAEAKALVSNPADAEGKVPAVVYVKYTHVRGATVKEYPRVGDYAEVYADGRRGAKVTGTAGRPKGCADSDEIKNWRNGQSYLLCNTFLIPARARSVKVMWTEIGGKPFVWTF</sequence>
<organism evidence="2 3">
    <name type="scientific">Streptomyces rhizosphaericus</name>
    <dbReference type="NCBI Taxonomy" id="114699"/>
    <lineage>
        <taxon>Bacteria</taxon>
        <taxon>Bacillati</taxon>
        <taxon>Actinomycetota</taxon>
        <taxon>Actinomycetes</taxon>
        <taxon>Kitasatosporales</taxon>
        <taxon>Streptomycetaceae</taxon>
        <taxon>Streptomyces</taxon>
        <taxon>Streptomyces violaceusniger group</taxon>
    </lineage>
</organism>
<keyword evidence="3" id="KW-1185">Reference proteome</keyword>
<evidence type="ECO:0000313" key="3">
    <source>
        <dbReference type="Proteomes" id="UP001500418"/>
    </source>
</evidence>
<reference evidence="2 3" key="1">
    <citation type="journal article" date="2019" name="Int. J. Syst. Evol. Microbiol.">
        <title>The Global Catalogue of Microorganisms (GCM) 10K type strain sequencing project: providing services to taxonomists for standard genome sequencing and annotation.</title>
        <authorList>
            <consortium name="The Broad Institute Genomics Platform"/>
            <consortium name="The Broad Institute Genome Sequencing Center for Infectious Disease"/>
            <person name="Wu L."/>
            <person name="Ma J."/>
        </authorList>
    </citation>
    <scope>NUCLEOTIDE SEQUENCE [LARGE SCALE GENOMIC DNA]</scope>
    <source>
        <strain evidence="2 3">JCM 11444</strain>
    </source>
</reference>
<evidence type="ECO:0000256" key="1">
    <source>
        <dbReference type="SAM" id="MobiDB-lite"/>
    </source>
</evidence>
<dbReference type="EMBL" id="BAAAID010000041">
    <property type="protein sequence ID" value="GAA0941731.1"/>
    <property type="molecule type" value="Genomic_DNA"/>
</dbReference>
<gene>
    <name evidence="2" type="ORF">GCM10009575_057460</name>
</gene>
<protein>
    <submittedName>
        <fullName evidence="2">Lipoprotein</fullName>
    </submittedName>
</protein>
<comment type="caution">
    <text evidence="2">The sequence shown here is derived from an EMBL/GenBank/DDBJ whole genome shotgun (WGS) entry which is preliminary data.</text>
</comment>
<feature type="compositionally biased region" description="Basic and acidic residues" evidence="1">
    <location>
        <begin position="34"/>
        <end position="44"/>
    </location>
</feature>
<feature type="region of interest" description="Disordered" evidence="1">
    <location>
        <begin position="34"/>
        <end position="82"/>
    </location>
</feature>
<proteinExistence type="predicted"/>
<accession>A0ABN1QEZ7</accession>
<keyword evidence="2" id="KW-0449">Lipoprotein</keyword>